<sequence length="349" mass="40494">MFVLFTFLAHRFLPKYDVRMQLLMFQIRMLRDRIDDQRIVPTPEERAELLRLGNEINHDVADVMLVVKPQIYRRWLSPRAKTRTPKPAGRPGTAEDIVALILRMATENISWGYKRILGELKKLGISVGLTTIRDILKRSDCPPPPEKTKSKPNLPWSKFVSAHMESLVACDFFTKPVYTLRGRFDAYVLVFLHLGSRRVYLSQPTFHPDEAWVMQQARNMTMWLDDHGIEAKYLIHDRDTKFTKQFDAFWNRAGVRCIRIPPKAPQANAFCESFIGTCKHQCLNHFVCFGLGQLAHINRVWLDYYHTQRPHQGTGNNVISADFRRTSAGPVKREERLGGIVAWYEREAA</sequence>
<dbReference type="GO" id="GO:0003676">
    <property type="term" value="F:nucleic acid binding"/>
    <property type="evidence" value="ECO:0007669"/>
    <property type="project" value="InterPro"/>
</dbReference>
<dbReference type="Gene3D" id="3.30.420.10">
    <property type="entry name" value="Ribonuclease H-like superfamily/Ribonuclease H"/>
    <property type="match status" value="1"/>
</dbReference>
<dbReference type="InterPro" id="IPR012337">
    <property type="entry name" value="RNaseH-like_sf"/>
</dbReference>
<dbReference type="GO" id="GO:0015074">
    <property type="term" value="P:DNA integration"/>
    <property type="evidence" value="ECO:0007669"/>
    <property type="project" value="InterPro"/>
</dbReference>
<dbReference type="eggNOG" id="COG2801">
    <property type="taxonomic scope" value="Bacteria"/>
</dbReference>
<proteinExistence type="predicted"/>
<dbReference type="InParanoid" id="E6W0T2"/>
<dbReference type="SUPFAM" id="SSF53098">
    <property type="entry name" value="Ribonuclease H-like"/>
    <property type="match status" value="1"/>
</dbReference>
<gene>
    <name evidence="2" type="ordered locus">Selin_1698</name>
</gene>
<feature type="domain" description="Integrase catalytic" evidence="1">
    <location>
        <begin position="151"/>
        <end position="326"/>
    </location>
</feature>
<evidence type="ECO:0000313" key="2">
    <source>
        <dbReference type="EMBL" id="ADU66427.1"/>
    </source>
</evidence>
<organism evidence="2 3">
    <name type="scientific">Desulfurispirillum indicum (strain ATCC BAA-1389 / DSM 22839 / S5)</name>
    <dbReference type="NCBI Taxonomy" id="653733"/>
    <lineage>
        <taxon>Bacteria</taxon>
        <taxon>Pseudomonadati</taxon>
        <taxon>Chrysiogenota</taxon>
        <taxon>Chrysiogenia</taxon>
        <taxon>Chrysiogenales</taxon>
        <taxon>Chrysiogenaceae</taxon>
        <taxon>Desulfurispirillum</taxon>
    </lineage>
</organism>
<keyword evidence="3" id="KW-1185">Reference proteome</keyword>
<dbReference type="STRING" id="653733.Selin_1698"/>
<dbReference type="InterPro" id="IPR036397">
    <property type="entry name" value="RNaseH_sf"/>
</dbReference>
<dbReference type="Pfam" id="PF13683">
    <property type="entry name" value="rve_3"/>
    <property type="match status" value="1"/>
</dbReference>
<dbReference type="PROSITE" id="PS50994">
    <property type="entry name" value="INTEGRASE"/>
    <property type="match status" value="1"/>
</dbReference>
<accession>E6W0T2</accession>
<dbReference type="AlphaFoldDB" id="E6W0T2"/>
<dbReference type="OrthoDB" id="5392217at2"/>
<reference evidence="2 3" key="1">
    <citation type="submission" date="2010-12" db="EMBL/GenBank/DDBJ databases">
        <title>Complete sequence of Desulfurispirillum indicum S5.</title>
        <authorList>
            <consortium name="US DOE Joint Genome Institute"/>
            <person name="Lucas S."/>
            <person name="Copeland A."/>
            <person name="Lapidus A."/>
            <person name="Cheng J.-F."/>
            <person name="Goodwin L."/>
            <person name="Pitluck S."/>
            <person name="Chertkov O."/>
            <person name="Held B."/>
            <person name="Detter J.C."/>
            <person name="Han C."/>
            <person name="Tapia R."/>
            <person name="Land M."/>
            <person name="Hauser L."/>
            <person name="Kyrpides N."/>
            <person name="Ivanova N."/>
            <person name="Mikhailova N."/>
            <person name="Haggblom M."/>
            <person name="Rauschenbach I."/>
            <person name="Bini E."/>
            <person name="Woyke T."/>
        </authorList>
    </citation>
    <scope>NUCLEOTIDE SEQUENCE [LARGE SCALE GENOMIC DNA]</scope>
    <source>
        <strain evidence="3">ATCC BAA-1389 / DSM 22839 / S5</strain>
    </source>
</reference>
<dbReference type="KEGG" id="din:Selin_1698"/>
<dbReference type="InterPro" id="IPR001584">
    <property type="entry name" value="Integrase_cat-core"/>
</dbReference>
<dbReference type="HOGENOM" id="CLU_064679_0_0_0"/>
<dbReference type="RefSeq" id="WP_013506307.1">
    <property type="nucleotide sequence ID" value="NC_014836.1"/>
</dbReference>
<evidence type="ECO:0000259" key="1">
    <source>
        <dbReference type="PROSITE" id="PS50994"/>
    </source>
</evidence>
<name>E6W0T2_DESIS</name>
<protein>
    <submittedName>
        <fullName evidence="2">Integrase catalytic region</fullName>
    </submittedName>
</protein>
<evidence type="ECO:0000313" key="3">
    <source>
        <dbReference type="Proteomes" id="UP000002572"/>
    </source>
</evidence>
<dbReference type="Proteomes" id="UP000002572">
    <property type="component" value="Chromosome"/>
</dbReference>
<dbReference type="EMBL" id="CP002432">
    <property type="protein sequence ID" value="ADU66427.1"/>
    <property type="molecule type" value="Genomic_DNA"/>
</dbReference>